<protein>
    <submittedName>
        <fullName evidence="1">Uncharacterized protein</fullName>
    </submittedName>
</protein>
<accession>Q6H097</accession>
<dbReference type="AlphaFoldDB" id="Q6H097"/>
<name>Q6H097_MICDP</name>
<reference evidence="1" key="2">
    <citation type="submission" date="2004-02" db="EMBL/GenBank/DDBJ databases">
        <authorList>
            <person name="Stowe-Evans E."/>
            <person name="Ford J."/>
            <person name="Kehoe D.M."/>
        </authorList>
    </citation>
    <scope>NUCLEOTIDE SEQUENCE</scope>
    <source>
        <strain evidence="1">FD33</strain>
    </source>
</reference>
<proteinExistence type="predicted"/>
<sequence length="105" mass="11359">MGVLIVSKGFVWGAVALKTLPSAKLILLAVLATNEPPTFRVAFAPKKMPLGLIKNKLALEPAVASLPKISERLLPVTRTKIFCRLALGLKKTAERPSLMLNSKKL</sequence>
<reference evidence="1" key="1">
    <citation type="journal article" date="2004" name="J. Bacteriol.">
        <title>Genomic DNA microarray analysis: identification of new genes regulated by light color in the cyanobacterium Fremyella diplosiphon.</title>
        <authorList>
            <person name="Stowe-Evans E.L."/>
            <person name="Ford J."/>
            <person name="Kehoe D.M."/>
        </authorList>
    </citation>
    <scope>NUCLEOTIDE SEQUENCE</scope>
    <source>
        <strain evidence="1">FD33</strain>
    </source>
</reference>
<organism evidence="1">
    <name type="scientific">Microchaete diplosiphon</name>
    <name type="common">Fremyella diplosiphon</name>
    <dbReference type="NCBI Taxonomy" id="1197"/>
    <lineage>
        <taxon>Bacteria</taxon>
        <taxon>Bacillati</taxon>
        <taxon>Cyanobacteriota</taxon>
        <taxon>Cyanophyceae</taxon>
        <taxon>Nostocales</taxon>
        <taxon>Rivulariaceae</taxon>
        <taxon>Microchaete</taxon>
    </lineage>
</organism>
<dbReference type="EMBL" id="AY548433">
    <property type="protein sequence ID" value="AAT41872.1"/>
    <property type="molecule type" value="Genomic_DNA"/>
</dbReference>
<evidence type="ECO:0000313" key="1">
    <source>
        <dbReference type="EMBL" id="AAT41872.1"/>
    </source>
</evidence>